<dbReference type="PANTHER" id="PTHR46318:SF3">
    <property type="entry name" value="UPSTREAM BINDING TRANSCRIPTION FACTOR"/>
    <property type="match status" value="1"/>
</dbReference>
<dbReference type="SUPFAM" id="SSF47095">
    <property type="entry name" value="HMG-box"/>
    <property type="match status" value="2"/>
</dbReference>
<comment type="subcellular location">
    <subcellularLocation>
        <location evidence="1">Nucleus</location>
    </subcellularLocation>
</comment>
<dbReference type="PROSITE" id="PS50118">
    <property type="entry name" value="HMG_BOX_2"/>
    <property type="match status" value="2"/>
</dbReference>
<keyword evidence="7" id="KW-1185">Reference proteome</keyword>
<evidence type="ECO:0000256" key="2">
    <source>
        <dbReference type="ARBA" id="ARBA00023125"/>
    </source>
</evidence>
<evidence type="ECO:0000256" key="1">
    <source>
        <dbReference type="ARBA" id="ARBA00004123"/>
    </source>
</evidence>
<name>A0ABD0YQ73_9HEMI</name>
<feature type="DNA-binding region" description="HMG box" evidence="4">
    <location>
        <begin position="202"/>
        <end position="269"/>
    </location>
</feature>
<evidence type="ECO:0000259" key="5">
    <source>
        <dbReference type="PROSITE" id="PS50118"/>
    </source>
</evidence>
<dbReference type="InterPro" id="IPR036910">
    <property type="entry name" value="HMG_box_dom_sf"/>
</dbReference>
<dbReference type="GO" id="GO:0003677">
    <property type="term" value="F:DNA binding"/>
    <property type="evidence" value="ECO:0007669"/>
    <property type="project" value="UniProtKB-UniRule"/>
</dbReference>
<evidence type="ECO:0000256" key="4">
    <source>
        <dbReference type="PROSITE-ProRule" id="PRU00267"/>
    </source>
</evidence>
<evidence type="ECO:0000313" key="6">
    <source>
        <dbReference type="EMBL" id="KAL1123313.1"/>
    </source>
</evidence>
<gene>
    <name evidence="6" type="ORF">AAG570_002399</name>
</gene>
<feature type="domain" description="HMG box" evidence="5">
    <location>
        <begin position="105"/>
        <end position="173"/>
    </location>
</feature>
<dbReference type="AlphaFoldDB" id="A0ABD0YQ73"/>
<comment type="caution">
    <text evidence="6">The sequence shown here is derived from an EMBL/GenBank/DDBJ whole genome shotgun (WGS) entry which is preliminary data.</text>
</comment>
<organism evidence="6 7">
    <name type="scientific">Ranatra chinensis</name>
    <dbReference type="NCBI Taxonomy" id="642074"/>
    <lineage>
        <taxon>Eukaryota</taxon>
        <taxon>Metazoa</taxon>
        <taxon>Ecdysozoa</taxon>
        <taxon>Arthropoda</taxon>
        <taxon>Hexapoda</taxon>
        <taxon>Insecta</taxon>
        <taxon>Pterygota</taxon>
        <taxon>Neoptera</taxon>
        <taxon>Paraneoptera</taxon>
        <taxon>Hemiptera</taxon>
        <taxon>Heteroptera</taxon>
        <taxon>Panheteroptera</taxon>
        <taxon>Nepomorpha</taxon>
        <taxon>Nepidae</taxon>
        <taxon>Ranatrinae</taxon>
        <taxon>Ranatra</taxon>
    </lineage>
</organism>
<dbReference type="CDD" id="cd21998">
    <property type="entry name" value="HMG-box_UBF1_rpt1-like"/>
    <property type="match status" value="1"/>
</dbReference>
<keyword evidence="3 4" id="KW-0539">Nucleus</keyword>
<dbReference type="Proteomes" id="UP001558652">
    <property type="component" value="Unassembled WGS sequence"/>
</dbReference>
<evidence type="ECO:0000256" key="3">
    <source>
        <dbReference type="ARBA" id="ARBA00023242"/>
    </source>
</evidence>
<dbReference type="SMART" id="SM00398">
    <property type="entry name" value="HMG"/>
    <property type="match status" value="2"/>
</dbReference>
<dbReference type="InterPro" id="IPR009071">
    <property type="entry name" value="HMG_box_dom"/>
</dbReference>
<dbReference type="GO" id="GO:0005634">
    <property type="term" value="C:nucleus"/>
    <property type="evidence" value="ECO:0007669"/>
    <property type="project" value="UniProtKB-SubCell"/>
</dbReference>
<proteinExistence type="predicted"/>
<dbReference type="InterPro" id="IPR051762">
    <property type="entry name" value="UBF1"/>
</dbReference>
<reference evidence="6 7" key="1">
    <citation type="submission" date="2024-07" db="EMBL/GenBank/DDBJ databases">
        <title>Chromosome-level genome assembly of the water stick insect Ranatra chinensis (Heteroptera: Nepidae).</title>
        <authorList>
            <person name="Liu X."/>
        </authorList>
    </citation>
    <scope>NUCLEOTIDE SEQUENCE [LARGE SCALE GENOMIC DNA]</scope>
    <source>
        <strain evidence="6">Cailab_2021Rc</strain>
        <tissue evidence="6">Muscle</tissue>
    </source>
</reference>
<accession>A0ABD0YQ73</accession>
<dbReference type="Gene3D" id="1.10.30.10">
    <property type="entry name" value="High mobility group box domain"/>
    <property type="match status" value="2"/>
</dbReference>
<dbReference type="EMBL" id="JBFDAA010000012">
    <property type="protein sequence ID" value="KAL1123313.1"/>
    <property type="molecule type" value="Genomic_DNA"/>
</dbReference>
<protein>
    <recommendedName>
        <fullName evidence="5">HMG box domain-containing protein</fullName>
    </recommendedName>
</protein>
<feature type="DNA-binding region" description="HMG box" evidence="4">
    <location>
        <begin position="105"/>
        <end position="173"/>
    </location>
</feature>
<dbReference type="PANTHER" id="PTHR46318">
    <property type="entry name" value="UPSTREAM BINDING TRANSCRIPTION FACTOR"/>
    <property type="match status" value="1"/>
</dbReference>
<keyword evidence="2 4" id="KW-0238">DNA-binding</keyword>
<evidence type="ECO:0000313" key="7">
    <source>
        <dbReference type="Proteomes" id="UP001558652"/>
    </source>
</evidence>
<sequence>MYTVSDCFEGWSKSDLFELVDGMLRAIPKNDTLKYNSRVEKLNWDQIKFGEYTVNECKEKWKAIEKRLRGYRILEELLSDAKQWIEKPWTDFYRSGKKNRHPEMPKRPLTSYMLFYLDKKEKFAKKHPGLEMTSLSKLIAERYKHLSQAKKEKYNALAANMREEYKEKMQRFFQDHPIEATRLGKNNGGGSDKKGNVGTPGPVKPLSPFKLFVENKVKLHKSDPGFSLVEFTTECKNKWKTMGKKKKMPWIKWAHERETKYLEEVKLYKSENPNFEVPPFRSVLSKEEKTILERSMFVTPKERMQEIAKLWKSVPKVEKDMYTEEVKRVIVNLELLNYIIIRKISWEYQ</sequence>
<feature type="domain" description="HMG box" evidence="5">
    <location>
        <begin position="202"/>
        <end position="269"/>
    </location>
</feature>
<dbReference type="Pfam" id="PF00505">
    <property type="entry name" value="HMG_box"/>
    <property type="match status" value="2"/>
</dbReference>